<proteinExistence type="predicted"/>
<organism evidence="1 2">
    <name type="scientific">Garicola koreensis</name>
    <dbReference type="NCBI Taxonomy" id="1262554"/>
    <lineage>
        <taxon>Bacteria</taxon>
        <taxon>Bacillati</taxon>
        <taxon>Actinomycetota</taxon>
        <taxon>Actinomycetes</taxon>
        <taxon>Micrococcales</taxon>
        <taxon>Micrococcaceae</taxon>
        <taxon>Garicola</taxon>
    </lineage>
</organism>
<evidence type="ECO:0000313" key="1">
    <source>
        <dbReference type="EMBL" id="MBB3667263.1"/>
    </source>
</evidence>
<sequence length="85" mass="9839">MKQYTLTHEGLTVDVEFDLGMLFWYRARLIVNDEPVDERAVFWGTTRLRTSNPRPVVVDAKTGFFGPKTPVLRDHAESIPFDKRS</sequence>
<accession>A0A7W5TT24</accession>
<dbReference type="RefSeq" id="WP_183357605.1">
    <property type="nucleotide sequence ID" value="NZ_BAABKR010000001.1"/>
</dbReference>
<reference evidence="1 2" key="1">
    <citation type="submission" date="2020-08" db="EMBL/GenBank/DDBJ databases">
        <title>Sequencing the genomes of 1000 actinobacteria strains.</title>
        <authorList>
            <person name="Klenk H.-P."/>
        </authorList>
    </citation>
    <scope>NUCLEOTIDE SEQUENCE [LARGE SCALE GENOMIC DNA]</scope>
    <source>
        <strain evidence="1 2">DSM 28238</strain>
    </source>
</reference>
<dbReference type="EMBL" id="JACIBT010000001">
    <property type="protein sequence ID" value="MBB3667263.1"/>
    <property type="molecule type" value="Genomic_DNA"/>
</dbReference>
<evidence type="ECO:0000313" key="2">
    <source>
        <dbReference type="Proteomes" id="UP000547528"/>
    </source>
</evidence>
<keyword evidence="2" id="KW-1185">Reference proteome</keyword>
<dbReference type="AlphaFoldDB" id="A0A7W5TT24"/>
<protein>
    <submittedName>
        <fullName evidence="1">Uncharacterized protein</fullName>
    </submittedName>
</protein>
<comment type="caution">
    <text evidence="1">The sequence shown here is derived from an EMBL/GenBank/DDBJ whole genome shotgun (WGS) entry which is preliminary data.</text>
</comment>
<dbReference type="Proteomes" id="UP000547528">
    <property type="component" value="Unassembled WGS sequence"/>
</dbReference>
<gene>
    <name evidence="1" type="ORF">FHX47_000856</name>
</gene>
<name>A0A7W5TT24_9MICC</name>